<dbReference type="AlphaFoldDB" id="A0A160SXS8"/>
<organism evidence="2 3">
    <name type="scientific">Buchnera aphidicola subsp. Tuberolachnus salignus</name>
    <dbReference type="NCBI Taxonomy" id="98804"/>
    <lineage>
        <taxon>Bacteria</taxon>
        <taxon>Pseudomonadati</taxon>
        <taxon>Pseudomonadota</taxon>
        <taxon>Gammaproteobacteria</taxon>
        <taxon>Enterobacterales</taxon>
        <taxon>Erwiniaceae</taxon>
        <taxon>Buchnera</taxon>
    </lineage>
</organism>
<dbReference type="RefSeq" id="WP_075472953.1">
    <property type="nucleotide sequence ID" value="NZ_CP135003.1"/>
</dbReference>
<protein>
    <submittedName>
        <fullName evidence="2">Uncharacterized protein Yba3</fullName>
    </submittedName>
</protein>
<dbReference type="EMBL" id="LN890285">
    <property type="protein sequence ID" value="CUR53355.1"/>
    <property type="molecule type" value="Genomic_DNA"/>
</dbReference>
<reference evidence="3" key="1">
    <citation type="submission" date="2015-10" db="EMBL/GenBank/DDBJ databases">
        <authorList>
            <person name="Manzano-Marin A."/>
            <person name="Manzano-Marin A."/>
        </authorList>
    </citation>
    <scope>NUCLEOTIDE SEQUENCE [LARGE SCALE GENOMIC DNA]</scope>
    <source>
        <strain evidence="3">BTs</strain>
    </source>
</reference>
<feature type="compositionally biased region" description="Basic and acidic residues" evidence="1">
    <location>
        <begin position="79"/>
        <end position="97"/>
    </location>
</feature>
<evidence type="ECO:0000313" key="2">
    <source>
        <dbReference type="EMBL" id="CUR53355.1"/>
    </source>
</evidence>
<evidence type="ECO:0000256" key="1">
    <source>
        <dbReference type="SAM" id="MobiDB-lite"/>
    </source>
</evidence>
<dbReference type="PATRIC" id="fig|98804.3.peg.374"/>
<proteinExistence type="predicted"/>
<accession>A0A160SXS8</accession>
<dbReference type="OrthoDB" id="6552452at2"/>
<feature type="compositionally biased region" description="Low complexity" evidence="1">
    <location>
        <begin position="264"/>
        <end position="276"/>
    </location>
</feature>
<gene>
    <name evidence="2" type="primary">yba3</name>
    <name evidence="2" type="ORF">BTSPAZIEG_0400</name>
</gene>
<evidence type="ECO:0000313" key="3">
    <source>
        <dbReference type="Proteomes" id="UP000243633"/>
    </source>
</evidence>
<feature type="region of interest" description="Disordered" evidence="1">
    <location>
        <begin position="260"/>
        <end position="280"/>
    </location>
</feature>
<name>A0A160SXS8_BUCTT</name>
<feature type="region of interest" description="Disordered" evidence="1">
    <location>
        <begin position="76"/>
        <end position="97"/>
    </location>
</feature>
<dbReference type="Proteomes" id="UP000243633">
    <property type="component" value="Chromosome 1"/>
</dbReference>
<keyword evidence="3" id="KW-1185">Reference proteome</keyword>
<sequence length="516" mass="59861">MSSILIRNPMYSYFPPTKLKNKKKEESIKTSKKTKELHSNSVMLSENDNLALHLSQLKKKNNIFLNFNNETMISKSKKKEIQEKNKDLKNNSTEKKPPIINDKDYKIEFFTNLPIKEIQEKNEHLEDHSSERDDDIIINEKSSNVEQLSNESTQKIQEKNKDFEAHSVERDDFFTYDEDCQTQFLTEKQKKLLEQSTYQKKSFLVKNPVNDVLKKNLSEGNYLNAFLNSGADILNVPKISWKPFARGVSVLMSWFKSSKTEAPNSSSKVYNSSTSKTNDETEVLKTSANNQNIFSSNETENQKIENPIYSDLSALSEQHKFSEKSLERKAAVDHPTSTHQKSWKNLRATNVSINTAITSKLLQKEYKNLLKTPALDMRFLSTMDDSYYTINGKSATNENPHDVLDLIRKEIPNFQTQQLISSYTHSGLLVEPLKQLQIRYPDLRTEEIFDMFTSYNIRKSDHDKVHITITRTVDIRPPEDELENFDIEKLQSYGLRTDMTLTKYANPTLKYSYFVS</sequence>